<dbReference type="PANTHER" id="PTHR12001">
    <property type="entry name" value="GERANYLGERANYL PYROPHOSPHATE SYNTHASE"/>
    <property type="match status" value="1"/>
</dbReference>
<organism evidence="7 8">
    <name type="scientific">Streptomyces kunmingensis</name>
    <dbReference type="NCBI Taxonomy" id="68225"/>
    <lineage>
        <taxon>Bacteria</taxon>
        <taxon>Bacillati</taxon>
        <taxon>Actinomycetota</taxon>
        <taxon>Actinomycetes</taxon>
        <taxon>Kitasatosporales</taxon>
        <taxon>Streptomycetaceae</taxon>
        <taxon>Streptomyces</taxon>
    </lineage>
</organism>
<sequence>MPPDEATGAATAVAKHDGADRAGTGLLARDGHAPAAVRARQIDAEVTRTVERRLALLLARRVAEAASVDAVFGADVAERVARFTLGGGRRIRPQFLWWGLRACGLPDDAQIDAALHLGVALELLQTCALIHDDVMDRAPTRRNRPALHIDCAAQYEAAAHPDRRRFGESAAILAGDLALAWADDKAAALHVSERHAGRIRAAWARMRMEMVAGQYLDVQGEATRNRSLSQALGAACLKTARYTVERPLQLGAILGDADEATLRALCSAGRGAGLAFQLRDDLDDVFCDAARRDKPAGGDLRAGKPTYLVALAHARAEADGDRQALEVLRRCLGRPDFDDTDLHDVRHVLERTGARQNVEEKIRRLTAQSMHELDTASLDPVAGARLRTLIHQAAGVSSAPGGPAFAGAVQ</sequence>
<dbReference type="CDD" id="cd00685">
    <property type="entry name" value="Trans_IPPS_HT"/>
    <property type="match status" value="1"/>
</dbReference>
<dbReference type="Proteomes" id="UP001352223">
    <property type="component" value="Unassembled WGS sequence"/>
</dbReference>
<comment type="caution">
    <text evidence="7">The sequence shown here is derived from an EMBL/GenBank/DDBJ whole genome shotgun (WGS) entry which is preliminary data.</text>
</comment>
<evidence type="ECO:0000256" key="2">
    <source>
        <dbReference type="ARBA" id="ARBA00006706"/>
    </source>
</evidence>
<keyword evidence="5" id="KW-0460">Magnesium</keyword>
<dbReference type="Pfam" id="PF00348">
    <property type="entry name" value="polyprenyl_synt"/>
    <property type="match status" value="1"/>
</dbReference>
<evidence type="ECO:0000256" key="5">
    <source>
        <dbReference type="ARBA" id="ARBA00022842"/>
    </source>
</evidence>
<protein>
    <submittedName>
        <fullName evidence="7">Polyprenyl synthetase family protein</fullName>
    </submittedName>
</protein>
<keyword evidence="4" id="KW-0479">Metal-binding</keyword>
<dbReference type="SUPFAM" id="SSF48576">
    <property type="entry name" value="Terpenoid synthases"/>
    <property type="match status" value="1"/>
</dbReference>
<keyword evidence="3 6" id="KW-0808">Transferase</keyword>
<dbReference type="RefSeq" id="WP_324767732.1">
    <property type="nucleotide sequence ID" value="NZ_BAAATS010000016.1"/>
</dbReference>
<dbReference type="Gene3D" id="1.10.600.10">
    <property type="entry name" value="Farnesyl Diphosphate Synthase"/>
    <property type="match status" value="1"/>
</dbReference>
<reference evidence="7 8" key="1">
    <citation type="submission" date="2022-10" db="EMBL/GenBank/DDBJ databases">
        <authorList>
            <person name="Xie J."/>
            <person name="Shen N."/>
        </authorList>
    </citation>
    <scope>NUCLEOTIDE SEQUENCE [LARGE SCALE GENOMIC DNA]</scope>
    <source>
        <strain evidence="7 8">DSM 41681</strain>
    </source>
</reference>
<gene>
    <name evidence="7" type="ORF">OKJ48_10195</name>
</gene>
<name>A0ABU6C7D3_9ACTN</name>
<evidence type="ECO:0000313" key="8">
    <source>
        <dbReference type="Proteomes" id="UP001352223"/>
    </source>
</evidence>
<evidence type="ECO:0000256" key="6">
    <source>
        <dbReference type="RuleBase" id="RU004466"/>
    </source>
</evidence>
<dbReference type="InterPro" id="IPR008949">
    <property type="entry name" value="Isoprenoid_synthase_dom_sf"/>
</dbReference>
<evidence type="ECO:0000256" key="4">
    <source>
        <dbReference type="ARBA" id="ARBA00022723"/>
    </source>
</evidence>
<comment type="cofactor">
    <cofactor evidence="1">
        <name>Mg(2+)</name>
        <dbReference type="ChEBI" id="CHEBI:18420"/>
    </cofactor>
</comment>
<comment type="similarity">
    <text evidence="2 6">Belongs to the FPP/GGPP synthase family.</text>
</comment>
<evidence type="ECO:0000313" key="7">
    <source>
        <dbReference type="EMBL" id="MEB3960610.1"/>
    </source>
</evidence>
<dbReference type="PANTHER" id="PTHR12001:SF85">
    <property type="entry name" value="SHORT CHAIN ISOPRENYL DIPHOSPHATE SYNTHASE"/>
    <property type="match status" value="1"/>
</dbReference>
<evidence type="ECO:0000256" key="3">
    <source>
        <dbReference type="ARBA" id="ARBA00022679"/>
    </source>
</evidence>
<accession>A0ABU6C7D3</accession>
<proteinExistence type="inferred from homology"/>
<evidence type="ECO:0000256" key="1">
    <source>
        <dbReference type="ARBA" id="ARBA00001946"/>
    </source>
</evidence>
<dbReference type="EMBL" id="JAOZYB010000057">
    <property type="protein sequence ID" value="MEB3960610.1"/>
    <property type="molecule type" value="Genomic_DNA"/>
</dbReference>
<dbReference type="SFLD" id="SFLDS00005">
    <property type="entry name" value="Isoprenoid_Synthase_Type_I"/>
    <property type="match status" value="1"/>
</dbReference>
<keyword evidence="8" id="KW-1185">Reference proteome</keyword>
<dbReference type="InterPro" id="IPR000092">
    <property type="entry name" value="Polyprenyl_synt"/>
</dbReference>